<keyword evidence="13" id="KW-1185">Reference proteome</keyword>
<evidence type="ECO:0000256" key="11">
    <source>
        <dbReference type="SAM" id="MobiDB-lite"/>
    </source>
</evidence>
<feature type="coiled-coil region" evidence="10">
    <location>
        <begin position="399"/>
        <end position="440"/>
    </location>
</feature>
<evidence type="ECO:0000256" key="1">
    <source>
        <dbReference type="ARBA" id="ARBA00004123"/>
    </source>
</evidence>
<comment type="similarity">
    <text evidence="3">Belongs to the CENP-U/AME1 family.</text>
</comment>
<organism evidence="12 13">
    <name type="scientific">Umbra pygmaea</name>
    <name type="common">Eastern mudminnow</name>
    <dbReference type="NCBI Taxonomy" id="75934"/>
    <lineage>
        <taxon>Eukaryota</taxon>
        <taxon>Metazoa</taxon>
        <taxon>Chordata</taxon>
        <taxon>Craniata</taxon>
        <taxon>Vertebrata</taxon>
        <taxon>Euteleostomi</taxon>
        <taxon>Actinopterygii</taxon>
        <taxon>Neopterygii</taxon>
        <taxon>Teleostei</taxon>
        <taxon>Protacanthopterygii</taxon>
        <taxon>Esociformes</taxon>
        <taxon>Umbridae</taxon>
        <taxon>Umbra</taxon>
    </lineage>
</organism>
<feature type="compositionally biased region" description="Basic and acidic residues" evidence="11">
    <location>
        <begin position="172"/>
        <end position="183"/>
    </location>
</feature>
<dbReference type="PANTHER" id="PTHR32222:SF1">
    <property type="entry name" value="CENTROMERE PROTEIN U"/>
    <property type="match status" value="1"/>
</dbReference>
<feature type="compositionally biased region" description="Gly residues" evidence="11">
    <location>
        <begin position="95"/>
        <end position="111"/>
    </location>
</feature>
<feature type="compositionally biased region" description="Low complexity" evidence="11">
    <location>
        <begin position="310"/>
        <end position="320"/>
    </location>
</feature>
<name>A0ABD0X4A6_UMBPY</name>
<evidence type="ECO:0000256" key="7">
    <source>
        <dbReference type="ARBA" id="ARBA00023242"/>
    </source>
</evidence>
<dbReference type="Proteomes" id="UP001557470">
    <property type="component" value="Unassembled WGS sequence"/>
</dbReference>
<feature type="region of interest" description="Disordered" evidence="11">
    <location>
        <begin position="49"/>
        <end position="333"/>
    </location>
</feature>
<accession>A0ABD0X4A6</accession>
<evidence type="ECO:0000313" key="12">
    <source>
        <dbReference type="EMBL" id="KAL0973936.1"/>
    </source>
</evidence>
<reference evidence="12 13" key="1">
    <citation type="submission" date="2024-06" db="EMBL/GenBank/DDBJ databases">
        <authorList>
            <person name="Pan Q."/>
            <person name="Wen M."/>
            <person name="Jouanno E."/>
            <person name="Zahm M."/>
            <person name="Klopp C."/>
            <person name="Cabau C."/>
            <person name="Louis A."/>
            <person name="Berthelot C."/>
            <person name="Parey E."/>
            <person name="Roest Crollius H."/>
            <person name="Montfort J."/>
            <person name="Robinson-Rechavi M."/>
            <person name="Bouchez O."/>
            <person name="Lampietro C."/>
            <person name="Lopez Roques C."/>
            <person name="Donnadieu C."/>
            <person name="Postlethwait J."/>
            <person name="Bobe J."/>
            <person name="Verreycken H."/>
            <person name="Guiguen Y."/>
        </authorList>
    </citation>
    <scope>NUCLEOTIDE SEQUENCE [LARGE SCALE GENOMIC DNA]</scope>
    <source>
        <strain evidence="12">Up_M1</strain>
        <tissue evidence="12">Testis</tissue>
    </source>
</reference>
<sequence>MSKKSQMTKMLQTLQSQLIELDQSKGVQKSKPAAKLNVSNIPKASFLDECDAYGNPLHSTALEEDFSPNICSQETTDQEGLGNGGGTTDQEESDNGGGTTDQEGLGNGGGTTDQEESGNGGGGPSNKASSDTPKTTGKGQLKGSAGKAVRRKGPERKKNVPNTMEVKPTARAQEEIGRGKGEEDLTEAQSRAPASQKMSPASQKNAPASQKKAPASQKKAPRSQKKTLVRMELDSDVDDLRRVNEEKGDSSVSLPGSGSQVNQRKRRVSLSSEDLTDEDLSWHPSKKSRPIHLGQQRKTSVEGARRKSASSDSSKGSTGSFKRDKRRQKNVTNPSGLNVVLDSFLEFVSEYMDALDSGAVKQAIRAMSSLFEDQLLERITASKELKSIKRENIKMNAVINRKRVRLLEAKNELIRSESQLRALQKDRSELEQRLADLQKGTTFLKNLSHLYKTYQEYRTANPDQEDEYGPSSLPALLLEARDVLGTEDHLKTVNERLQQALDKVEFLTVLSSRTPLLFFQVN</sequence>
<keyword evidence="6 10" id="KW-0175">Coiled coil</keyword>
<feature type="compositionally biased region" description="Polar residues" evidence="11">
    <location>
        <begin position="250"/>
        <end position="262"/>
    </location>
</feature>
<evidence type="ECO:0000256" key="6">
    <source>
        <dbReference type="ARBA" id="ARBA00023054"/>
    </source>
</evidence>
<evidence type="ECO:0000256" key="9">
    <source>
        <dbReference type="ARBA" id="ARBA00031456"/>
    </source>
</evidence>
<comment type="subcellular location">
    <subcellularLocation>
        <location evidence="2">Chromosome</location>
        <location evidence="2">Centromere</location>
    </subcellularLocation>
    <subcellularLocation>
        <location evidence="1">Nucleus</location>
    </subcellularLocation>
</comment>
<feature type="compositionally biased region" description="Polar residues" evidence="11">
    <location>
        <begin position="126"/>
        <end position="138"/>
    </location>
</feature>
<evidence type="ECO:0000256" key="2">
    <source>
        <dbReference type="ARBA" id="ARBA00004584"/>
    </source>
</evidence>
<dbReference type="InterPro" id="IPR025214">
    <property type="entry name" value="CENP-U"/>
</dbReference>
<keyword evidence="7" id="KW-0539">Nucleus</keyword>
<proteinExistence type="inferred from homology"/>
<dbReference type="GO" id="GO:0000775">
    <property type="term" value="C:chromosome, centromeric region"/>
    <property type="evidence" value="ECO:0007669"/>
    <property type="project" value="UniProtKB-SubCell"/>
</dbReference>
<dbReference type="PANTHER" id="PTHR32222">
    <property type="entry name" value="CENTROMERE PROTEIN U"/>
    <property type="match status" value="1"/>
</dbReference>
<evidence type="ECO:0000256" key="4">
    <source>
        <dbReference type="ARBA" id="ARBA00016402"/>
    </source>
</evidence>
<evidence type="ECO:0000313" key="13">
    <source>
        <dbReference type="Proteomes" id="UP001557470"/>
    </source>
</evidence>
<evidence type="ECO:0000256" key="5">
    <source>
        <dbReference type="ARBA" id="ARBA00022454"/>
    </source>
</evidence>
<protein>
    <recommendedName>
        <fullName evidence="4">Centromere protein U</fullName>
    </recommendedName>
    <alternativeName>
        <fullName evidence="9">MLF1-interacting protein</fullName>
    </alternativeName>
</protein>
<comment type="caution">
    <text evidence="12">The sequence shown here is derived from an EMBL/GenBank/DDBJ whole genome shotgun (WGS) entry which is preliminary data.</text>
</comment>
<dbReference type="Pfam" id="PF13097">
    <property type="entry name" value="CENP-U"/>
    <property type="match status" value="1"/>
</dbReference>
<feature type="compositionally biased region" description="Polar residues" evidence="11">
    <location>
        <begin position="187"/>
        <end position="200"/>
    </location>
</feature>
<evidence type="ECO:0000256" key="8">
    <source>
        <dbReference type="ARBA" id="ARBA00023328"/>
    </source>
</evidence>
<feature type="compositionally biased region" description="Basic residues" evidence="11">
    <location>
        <begin position="219"/>
        <end position="228"/>
    </location>
</feature>
<dbReference type="AlphaFoldDB" id="A0ABD0X4A6"/>
<dbReference type="GO" id="GO:0005634">
    <property type="term" value="C:nucleus"/>
    <property type="evidence" value="ECO:0007669"/>
    <property type="project" value="UniProtKB-SubCell"/>
</dbReference>
<feature type="compositionally biased region" description="Low complexity" evidence="11">
    <location>
        <begin position="201"/>
        <end position="218"/>
    </location>
</feature>
<feature type="compositionally biased region" description="Basic and acidic residues" evidence="11">
    <location>
        <begin position="229"/>
        <end position="249"/>
    </location>
</feature>
<gene>
    <name evidence="12" type="ORF">UPYG_G00213170</name>
</gene>
<keyword evidence="5" id="KW-0158">Chromosome</keyword>
<dbReference type="EMBL" id="JAGEUA010000006">
    <property type="protein sequence ID" value="KAL0973936.1"/>
    <property type="molecule type" value="Genomic_DNA"/>
</dbReference>
<evidence type="ECO:0000256" key="10">
    <source>
        <dbReference type="SAM" id="Coils"/>
    </source>
</evidence>
<keyword evidence="8" id="KW-0137">Centromere</keyword>
<evidence type="ECO:0000256" key="3">
    <source>
        <dbReference type="ARBA" id="ARBA00010440"/>
    </source>
</evidence>